<dbReference type="AlphaFoldDB" id="A0A317XNK8"/>
<feature type="compositionally biased region" description="Basic and acidic residues" evidence="1">
    <location>
        <begin position="70"/>
        <end position="86"/>
    </location>
</feature>
<reference evidence="2 3" key="1">
    <citation type="journal article" date="2018" name="Mol. Biol. Evol.">
        <title>Broad Genomic Sampling Reveals a Smut Pathogenic Ancestry of the Fungal Clade Ustilaginomycotina.</title>
        <authorList>
            <person name="Kijpornyongpan T."/>
            <person name="Mondo S.J."/>
            <person name="Barry K."/>
            <person name="Sandor L."/>
            <person name="Lee J."/>
            <person name="Lipzen A."/>
            <person name="Pangilinan J."/>
            <person name="LaButti K."/>
            <person name="Hainaut M."/>
            <person name="Henrissat B."/>
            <person name="Grigoriev I.V."/>
            <person name="Spatafora J.W."/>
            <person name="Aime M.C."/>
        </authorList>
    </citation>
    <scope>NUCLEOTIDE SEQUENCE [LARGE SCALE GENOMIC DNA]</scope>
    <source>
        <strain evidence="2 3">MCA 3645</strain>
    </source>
</reference>
<feature type="region of interest" description="Disordered" evidence="1">
    <location>
        <begin position="1"/>
        <end position="23"/>
    </location>
</feature>
<accession>A0A317XNK8</accession>
<dbReference type="InParanoid" id="A0A317XNK8"/>
<sequence length="86" mass="9808">MGVKHIDEAFNKPHQTVGAPGNRMVDNLDEKIWNEALIMTISREAVNEEPERDLEFDGYTTRQTVQKAPVDADLKKKLDKRGNQSQ</sequence>
<proteinExistence type="predicted"/>
<keyword evidence="3" id="KW-1185">Reference proteome</keyword>
<protein>
    <submittedName>
        <fullName evidence="2">Uncharacterized protein</fullName>
    </submittedName>
</protein>
<dbReference type="Proteomes" id="UP000246740">
    <property type="component" value="Unassembled WGS sequence"/>
</dbReference>
<evidence type="ECO:0000256" key="1">
    <source>
        <dbReference type="SAM" id="MobiDB-lite"/>
    </source>
</evidence>
<organism evidence="2 3">
    <name type="scientific">Testicularia cyperi</name>
    <dbReference type="NCBI Taxonomy" id="1882483"/>
    <lineage>
        <taxon>Eukaryota</taxon>
        <taxon>Fungi</taxon>
        <taxon>Dikarya</taxon>
        <taxon>Basidiomycota</taxon>
        <taxon>Ustilaginomycotina</taxon>
        <taxon>Ustilaginomycetes</taxon>
        <taxon>Ustilaginales</taxon>
        <taxon>Anthracoideaceae</taxon>
        <taxon>Testicularia</taxon>
    </lineage>
</organism>
<dbReference type="EMBL" id="KZ819195">
    <property type="protein sequence ID" value="PWY99467.1"/>
    <property type="molecule type" value="Genomic_DNA"/>
</dbReference>
<dbReference type="OrthoDB" id="2544993at2759"/>
<gene>
    <name evidence="2" type="ORF">BCV70DRAFT_217823</name>
</gene>
<feature type="region of interest" description="Disordered" evidence="1">
    <location>
        <begin position="67"/>
        <end position="86"/>
    </location>
</feature>
<evidence type="ECO:0000313" key="2">
    <source>
        <dbReference type="EMBL" id="PWY99467.1"/>
    </source>
</evidence>
<feature type="compositionally biased region" description="Basic and acidic residues" evidence="1">
    <location>
        <begin position="1"/>
        <end position="11"/>
    </location>
</feature>
<name>A0A317XNK8_9BASI</name>
<evidence type="ECO:0000313" key="3">
    <source>
        <dbReference type="Proteomes" id="UP000246740"/>
    </source>
</evidence>